<protein>
    <submittedName>
        <fullName evidence="2">G269 protein</fullName>
    </submittedName>
</protein>
<proteinExistence type="predicted"/>
<sequence>MQHSPQHGGSARPAAESASGQKQEGSAGSRRFTPAQQAVATALMVVMKRALTDGREAALAAMLILGSNNLFTRRFLMMLSNSSPPPTMKEIEQRATDQLLEHLTELATQCARVQCQPLEVFTRSMQCAARVTHRDLFEELGERGPLDWELWKMPRSMPYYSPDALERLQRDGMPRVLAHLWLTFTEALNVYNLDPKTAVLAAPDLNHMLPGLVNMLQEGAIIGIHRLPKLVTALTTALKTYHIRAEKCGQSFQHMVLLEAGVQGWSLETPYISKLLRAILAAEPAKSSFGTTPSHDAPQASPSGAAEVLS</sequence>
<dbReference type="EMBL" id="CAXHTA020000001">
    <property type="protein sequence ID" value="CAL5218575.1"/>
    <property type="molecule type" value="Genomic_DNA"/>
</dbReference>
<evidence type="ECO:0000313" key="3">
    <source>
        <dbReference type="Proteomes" id="UP001497392"/>
    </source>
</evidence>
<accession>A0ABP1FFB0</accession>
<feature type="region of interest" description="Disordered" evidence="1">
    <location>
        <begin position="287"/>
        <end position="310"/>
    </location>
</feature>
<evidence type="ECO:0000256" key="1">
    <source>
        <dbReference type="SAM" id="MobiDB-lite"/>
    </source>
</evidence>
<keyword evidence="3" id="KW-1185">Reference proteome</keyword>
<name>A0ABP1FFB0_9CHLO</name>
<organism evidence="2 3">
    <name type="scientific">Coccomyxa viridis</name>
    <dbReference type="NCBI Taxonomy" id="1274662"/>
    <lineage>
        <taxon>Eukaryota</taxon>
        <taxon>Viridiplantae</taxon>
        <taxon>Chlorophyta</taxon>
        <taxon>core chlorophytes</taxon>
        <taxon>Trebouxiophyceae</taxon>
        <taxon>Trebouxiophyceae incertae sedis</taxon>
        <taxon>Coccomyxaceae</taxon>
        <taxon>Coccomyxa</taxon>
    </lineage>
</organism>
<comment type="caution">
    <text evidence="2">The sequence shown here is derived from an EMBL/GenBank/DDBJ whole genome shotgun (WGS) entry which is preliminary data.</text>
</comment>
<evidence type="ECO:0000313" key="2">
    <source>
        <dbReference type="EMBL" id="CAL5218575.1"/>
    </source>
</evidence>
<gene>
    <name evidence="2" type="primary">g269</name>
    <name evidence="2" type="ORF">VP750_LOCUS234</name>
</gene>
<reference evidence="2 3" key="1">
    <citation type="submission" date="2024-06" db="EMBL/GenBank/DDBJ databases">
        <authorList>
            <person name="Kraege A."/>
            <person name="Thomma B."/>
        </authorList>
    </citation>
    <scope>NUCLEOTIDE SEQUENCE [LARGE SCALE GENOMIC DNA]</scope>
</reference>
<feature type="region of interest" description="Disordered" evidence="1">
    <location>
        <begin position="1"/>
        <end position="32"/>
    </location>
</feature>
<dbReference type="Proteomes" id="UP001497392">
    <property type="component" value="Unassembled WGS sequence"/>
</dbReference>